<dbReference type="GO" id="GO:0046983">
    <property type="term" value="F:protein dimerization activity"/>
    <property type="evidence" value="ECO:0007669"/>
    <property type="project" value="UniProtKB-ARBA"/>
</dbReference>
<dbReference type="PANTHER" id="PTHR46324">
    <property type="entry name" value="BASIC LEUCINE ZIPPER 43-RELATED"/>
    <property type="match status" value="1"/>
</dbReference>
<dbReference type="RefSeq" id="XP_016484738.1">
    <property type="nucleotide sequence ID" value="XM_016629252.2"/>
</dbReference>
<evidence type="ECO:0000256" key="5">
    <source>
        <dbReference type="ARBA" id="ARBA00023242"/>
    </source>
</evidence>
<dbReference type="Pfam" id="PF00170">
    <property type="entry name" value="bZIP_1"/>
    <property type="match status" value="1"/>
</dbReference>
<dbReference type="SMART" id="SM00338">
    <property type="entry name" value="BRLZ"/>
    <property type="match status" value="1"/>
</dbReference>
<organism evidence="8 9">
    <name type="scientific">Nicotiana tabacum</name>
    <name type="common">Common tobacco</name>
    <dbReference type="NCBI Taxonomy" id="4097"/>
    <lineage>
        <taxon>Eukaryota</taxon>
        <taxon>Viridiplantae</taxon>
        <taxon>Streptophyta</taxon>
        <taxon>Embryophyta</taxon>
        <taxon>Tracheophyta</taxon>
        <taxon>Spermatophyta</taxon>
        <taxon>Magnoliopsida</taxon>
        <taxon>eudicotyledons</taxon>
        <taxon>Gunneridae</taxon>
        <taxon>Pentapetalae</taxon>
        <taxon>asterids</taxon>
        <taxon>lamiids</taxon>
        <taxon>Solanales</taxon>
        <taxon>Solanaceae</taxon>
        <taxon>Nicotianoideae</taxon>
        <taxon>Nicotianeae</taxon>
        <taxon>Nicotiana</taxon>
    </lineage>
</organism>
<name>A0A1S4B7G7_TOBAC</name>
<dbReference type="GO" id="GO:0003700">
    <property type="term" value="F:DNA-binding transcription factor activity"/>
    <property type="evidence" value="ECO:0007669"/>
    <property type="project" value="InterPro"/>
</dbReference>
<keyword evidence="6" id="KW-0175">Coiled coil</keyword>
<dbReference type="PROSITE" id="PS00036">
    <property type="entry name" value="BZIP_BASIC"/>
    <property type="match status" value="1"/>
</dbReference>
<evidence type="ECO:0000313" key="9">
    <source>
        <dbReference type="RefSeq" id="XP_016484738.1"/>
    </source>
</evidence>
<evidence type="ECO:0000256" key="4">
    <source>
        <dbReference type="ARBA" id="ARBA00023163"/>
    </source>
</evidence>
<feature type="coiled-coil region" evidence="6">
    <location>
        <begin position="122"/>
        <end position="149"/>
    </location>
</feature>
<dbReference type="CDD" id="cd14702">
    <property type="entry name" value="bZIP_plant_GBF1"/>
    <property type="match status" value="1"/>
</dbReference>
<dbReference type="RefSeq" id="XP_016484738.1">
    <property type="nucleotide sequence ID" value="XM_016629252.1"/>
</dbReference>
<keyword evidence="3" id="KW-0238">DNA-binding</keyword>
<dbReference type="GeneID" id="107805257"/>
<reference evidence="8" key="1">
    <citation type="journal article" date="2014" name="Nat. Commun.">
        <title>The tobacco genome sequence and its comparison with those of tomato and potato.</title>
        <authorList>
            <person name="Sierro N."/>
            <person name="Battey J.N."/>
            <person name="Ouadi S."/>
            <person name="Bakaher N."/>
            <person name="Bovet L."/>
            <person name="Willig A."/>
            <person name="Goepfert S."/>
            <person name="Peitsch M.C."/>
            <person name="Ivanov N.V."/>
        </authorList>
    </citation>
    <scope>NUCLEOTIDE SEQUENCE [LARGE SCALE GENOMIC DNA]</scope>
</reference>
<evidence type="ECO:0000256" key="6">
    <source>
        <dbReference type="SAM" id="Coils"/>
    </source>
</evidence>
<evidence type="ECO:0000256" key="3">
    <source>
        <dbReference type="ARBA" id="ARBA00023125"/>
    </source>
</evidence>
<evidence type="ECO:0000313" key="8">
    <source>
        <dbReference type="Proteomes" id="UP000790787"/>
    </source>
</evidence>
<dbReference type="SUPFAM" id="SSF57959">
    <property type="entry name" value="Leucine zipper domain"/>
    <property type="match status" value="1"/>
</dbReference>
<dbReference type="PaxDb" id="4097-A0A1S4B7G7"/>
<dbReference type="OrthoDB" id="551672at2759"/>
<accession>A0A1S4B7G7</accession>
<dbReference type="Gene3D" id="1.20.5.170">
    <property type="match status" value="1"/>
</dbReference>
<evidence type="ECO:0000256" key="1">
    <source>
        <dbReference type="ARBA" id="ARBA00004123"/>
    </source>
</evidence>
<dbReference type="Proteomes" id="UP000790787">
    <property type="component" value="Chromosome 14"/>
</dbReference>
<keyword evidence="5" id="KW-0539">Nucleus</keyword>
<sequence length="179" mass="20935">MQPTDVTELYYPSQLIPNYTNYTATFQSNIRISSPLYHLQIGPPFQELNPQTTNYFNCNYSTCDEPDDQQLLTLINERKERRMISNRESARRSRMRKQKHLDELWAQVICLRNENHQLLNKLNHASEIHDQALQENAQLKEETSALRQMVTNMQLMNSPNYPCLRDVDGEPCSGSSQNE</sequence>
<evidence type="ECO:0000256" key="2">
    <source>
        <dbReference type="ARBA" id="ARBA00023015"/>
    </source>
</evidence>
<dbReference type="KEGG" id="nta:107805257"/>
<dbReference type="GO" id="GO:0003677">
    <property type="term" value="F:DNA binding"/>
    <property type="evidence" value="ECO:0007669"/>
    <property type="project" value="UniProtKB-KW"/>
</dbReference>
<evidence type="ECO:0000259" key="7">
    <source>
        <dbReference type="PROSITE" id="PS50217"/>
    </source>
</evidence>
<keyword evidence="2" id="KW-0805">Transcription regulation</keyword>
<dbReference type="PANTHER" id="PTHR46324:SF14">
    <property type="entry name" value="BASIC LEUCINE ZIPPER 43-LIKE"/>
    <property type="match status" value="1"/>
</dbReference>
<dbReference type="InterPro" id="IPR046347">
    <property type="entry name" value="bZIP_sf"/>
</dbReference>
<dbReference type="FunFam" id="1.20.5.170:FF:000020">
    <property type="entry name" value="BZIP transcription factor"/>
    <property type="match status" value="1"/>
</dbReference>
<dbReference type="GO" id="GO:0005634">
    <property type="term" value="C:nucleus"/>
    <property type="evidence" value="ECO:0007669"/>
    <property type="project" value="UniProtKB-SubCell"/>
</dbReference>
<reference evidence="9" key="2">
    <citation type="submission" date="2025-08" db="UniProtKB">
        <authorList>
            <consortium name="RefSeq"/>
        </authorList>
    </citation>
    <scope>IDENTIFICATION</scope>
    <source>
        <tissue evidence="9">Leaf</tissue>
    </source>
</reference>
<protein>
    <submittedName>
        <fullName evidence="9">Basic leucine zipper 43-like</fullName>
    </submittedName>
</protein>
<comment type="subcellular location">
    <subcellularLocation>
        <location evidence="1">Nucleus</location>
    </subcellularLocation>
</comment>
<dbReference type="InterPro" id="IPR004827">
    <property type="entry name" value="bZIP"/>
</dbReference>
<proteinExistence type="predicted"/>
<gene>
    <name evidence="9" type="primary">LOC107805257</name>
</gene>
<keyword evidence="8" id="KW-1185">Reference proteome</keyword>
<dbReference type="PROSITE" id="PS50217">
    <property type="entry name" value="BZIP"/>
    <property type="match status" value="1"/>
</dbReference>
<feature type="domain" description="BZIP" evidence="7">
    <location>
        <begin position="76"/>
        <end position="123"/>
    </location>
</feature>
<dbReference type="AlphaFoldDB" id="A0A1S4B7G7"/>
<dbReference type="InterPro" id="IPR045314">
    <property type="entry name" value="bZIP_plant_GBF1"/>
</dbReference>
<dbReference type="OMA" id="DPKSHHP"/>
<dbReference type="STRING" id="4097.A0A1S4B7G7"/>
<keyword evidence="4" id="KW-0804">Transcription</keyword>
<dbReference type="InterPro" id="IPR044521">
    <property type="entry name" value="AtbZIP8/43"/>
</dbReference>